<dbReference type="InterPro" id="IPR057096">
    <property type="entry name" value="KRIT1_FRMD8_FERM_C"/>
</dbReference>
<dbReference type="InterPro" id="IPR000299">
    <property type="entry name" value="FERM_domain"/>
</dbReference>
<dbReference type="InterPro" id="IPR019749">
    <property type="entry name" value="Band_41_domain"/>
</dbReference>
<evidence type="ECO:0000256" key="1">
    <source>
        <dbReference type="ARBA" id="ARBA00039547"/>
    </source>
</evidence>
<dbReference type="EMBL" id="JAODUO010000164">
    <property type="protein sequence ID" value="KAK2187468.1"/>
    <property type="molecule type" value="Genomic_DNA"/>
</dbReference>
<gene>
    <name evidence="4" type="ORF">NP493_164g02043</name>
</gene>
<dbReference type="InterPro" id="IPR019748">
    <property type="entry name" value="FERM_central"/>
</dbReference>
<dbReference type="PROSITE" id="PS50057">
    <property type="entry name" value="FERM_3"/>
    <property type="match status" value="1"/>
</dbReference>
<dbReference type="PANTHER" id="PTHR13283">
    <property type="entry name" value="KREV INTERACTION TRAPPED 1-RELATED"/>
    <property type="match status" value="1"/>
</dbReference>
<dbReference type="Pfam" id="PF24522">
    <property type="entry name" value="KRIT1_FRMD8_FERM_C"/>
    <property type="match status" value="1"/>
</dbReference>
<evidence type="ECO:0000313" key="5">
    <source>
        <dbReference type="Proteomes" id="UP001209878"/>
    </source>
</evidence>
<dbReference type="CDD" id="cd14473">
    <property type="entry name" value="FERM_B-lobe"/>
    <property type="match status" value="1"/>
</dbReference>
<proteinExistence type="predicted"/>
<dbReference type="InterPro" id="IPR051594">
    <property type="entry name" value="KRIT1/FRMD8"/>
</dbReference>
<sequence>MEPEASGTSGRGKVTLPPLKHGEASYDISPVLPAIAKVTPTQGGKPVQVDAGIISIPEGVGALPSKTEAGIISVQGAEDPVGVAHARAQAHHASKALPLQIVVYFEDKTGIDLSVEDGQHAEAGELFEIIMDEMKFPAVARDVFSLWLVSDLLELQLKPNQVPFKLVFFWEELLEKYTTTPEEDAERDEPVLVFRRNVFCSRVRDQRIDDPSLLRLLYAEAKENIIDARYPISQTDCDMLAGIQALIDHTVYLREEHTAEYYRSKLSDYYPEHFCKRKVKLFRRHTINPEDRLVSSHYSASRKYGMAISAEEKKVCYKAYLEYCWKLPYYGAAFFRGQIEHPSKKLRLMSMTDDPVFVAINTEGVFIIDLDDVEFLMGLTYEQLKWEFALPKNPEDRNCMPCLFLQFGASENGRNCTKVLQVFSRQGTLMDGLISACIKLKRQTRAEDQLDGAMLDTVDGTQDGVIESGGETWMNFNRLCLTTFDCKGKLLSTSARVPKVH</sequence>
<dbReference type="AlphaFoldDB" id="A0AAD9P3I1"/>
<dbReference type="Pfam" id="PF00373">
    <property type="entry name" value="FERM_M"/>
    <property type="match status" value="1"/>
</dbReference>
<reference evidence="4" key="1">
    <citation type="journal article" date="2023" name="Mol. Biol. Evol.">
        <title>Third-Generation Sequencing Reveals the Adaptive Role of the Epigenome in Three Deep-Sea Polychaetes.</title>
        <authorList>
            <person name="Perez M."/>
            <person name="Aroh O."/>
            <person name="Sun Y."/>
            <person name="Lan Y."/>
            <person name="Juniper S.K."/>
            <person name="Young C.R."/>
            <person name="Angers B."/>
            <person name="Qian P.Y."/>
        </authorList>
    </citation>
    <scope>NUCLEOTIDE SEQUENCE</scope>
    <source>
        <strain evidence="4">R07B-5</strain>
    </source>
</reference>
<name>A0AAD9P3I1_RIDPI</name>
<dbReference type="Gene3D" id="3.10.20.90">
    <property type="entry name" value="Phosphatidylinositol 3-kinase Catalytic Subunit, Chain A, domain 1"/>
    <property type="match status" value="1"/>
</dbReference>
<keyword evidence="5" id="KW-1185">Reference proteome</keyword>
<dbReference type="SUPFAM" id="SSF47031">
    <property type="entry name" value="Second domain of FERM"/>
    <property type="match status" value="1"/>
</dbReference>
<dbReference type="PANTHER" id="PTHR13283:SF10">
    <property type="entry name" value="FERM DOMAIN-CONTAINING PROTEIN 8"/>
    <property type="match status" value="1"/>
</dbReference>
<dbReference type="GO" id="GO:0005886">
    <property type="term" value="C:plasma membrane"/>
    <property type="evidence" value="ECO:0007669"/>
    <property type="project" value="TreeGrafter"/>
</dbReference>
<evidence type="ECO:0000259" key="3">
    <source>
        <dbReference type="PROSITE" id="PS50057"/>
    </source>
</evidence>
<dbReference type="Gene3D" id="1.20.80.10">
    <property type="match status" value="1"/>
</dbReference>
<dbReference type="GO" id="GO:0090090">
    <property type="term" value="P:negative regulation of canonical Wnt signaling pathway"/>
    <property type="evidence" value="ECO:0007669"/>
    <property type="project" value="TreeGrafter"/>
</dbReference>
<accession>A0AAD9P3I1</accession>
<dbReference type="InterPro" id="IPR011993">
    <property type="entry name" value="PH-like_dom_sf"/>
</dbReference>
<protein>
    <recommendedName>
        <fullName evidence="1">FERM domain-containing protein 8</fullName>
    </recommendedName>
</protein>
<dbReference type="InterPro" id="IPR014352">
    <property type="entry name" value="FERM/acyl-CoA-bd_prot_sf"/>
</dbReference>
<evidence type="ECO:0000256" key="2">
    <source>
        <dbReference type="SAM" id="MobiDB-lite"/>
    </source>
</evidence>
<evidence type="ECO:0000313" key="4">
    <source>
        <dbReference type="EMBL" id="KAK2187468.1"/>
    </source>
</evidence>
<dbReference type="Proteomes" id="UP001209878">
    <property type="component" value="Unassembled WGS sequence"/>
</dbReference>
<dbReference type="SMART" id="SM00295">
    <property type="entry name" value="B41"/>
    <property type="match status" value="1"/>
</dbReference>
<dbReference type="InterPro" id="IPR035963">
    <property type="entry name" value="FERM_2"/>
</dbReference>
<feature type="region of interest" description="Disordered" evidence="2">
    <location>
        <begin position="1"/>
        <end position="20"/>
    </location>
</feature>
<feature type="domain" description="FERM" evidence="3">
    <location>
        <begin position="99"/>
        <end position="445"/>
    </location>
</feature>
<dbReference type="Gene3D" id="2.30.29.30">
    <property type="entry name" value="Pleckstrin-homology domain (PH domain)/Phosphotyrosine-binding domain (PTB)"/>
    <property type="match status" value="1"/>
</dbReference>
<organism evidence="4 5">
    <name type="scientific">Ridgeia piscesae</name>
    <name type="common">Tubeworm</name>
    <dbReference type="NCBI Taxonomy" id="27915"/>
    <lineage>
        <taxon>Eukaryota</taxon>
        <taxon>Metazoa</taxon>
        <taxon>Spiralia</taxon>
        <taxon>Lophotrochozoa</taxon>
        <taxon>Annelida</taxon>
        <taxon>Polychaeta</taxon>
        <taxon>Sedentaria</taxon>
        <taxon>Canalipalpata</taxon>
        <taxon>Sabellida</taxon>
        <taxon>Siboglinidae</taxon>
        <taxon>Ridgeia</taxon>
    </lineage>
</organism>
<comment type="caution">
    <text evidence="4">The sequence shown here is derived from an EMBL/GenBank/DDBJ whole genome shotgun (WGS) entry which is preliminary data.</text>
</comment>